<dbReference type="SUPFAM" id="SSF141986">
    <property type="entry name" value="LD-carboxypeptidase A C-terminal domain-like"/>
    <property type="match status" value="1"/>
</dbReference>
<reference evidence="9 10" key="1">
    <citation type="journal article" date="2016" name="Nat. Commun.">
        <title>Thousands of microbial genomes shed light on interconnected biogeochemical processes in an aquifer system.</title>
        <authorList>
            <person name="Anantharaman K."/>
            <person name="Brown C.T."/>
            <person name="Hug L.A."/>
            <person name="Sharon I."/>
            <person name="Castelle C.J."/>
            <person name="Probst A.J."/>
            <person name="Thomas B.C."/>
            <person name="Singh A."/>
            <person name="Wilkins M.J."/>
            <person name="Karaoz U."/>
            <person name="Brodie E.L."/>
            <person name="Williams K.H."/>
            <person name="Hubbard S.S."/>
            <person name="Banfield J.F."/>
        </authorList>
    </citation>
    <scope>NUCLEOTIDE SEQUENCE [LARGE SCALE GENOMIC DNA]</scope>
</reference>
<dbReference type="STRING" id="1797985.A2Y83_04115"/>
<feature type="domain" description="LD-carboxypeptidase N-terminal" evidence="7">
    <location>
        <begin position="15"/>
        <end position="135"/>
    </location>
</feature>
<name>A0A1F5S6Z7_9BACT</name>
<evidence type="ECO:0000256" key="2">
    <source>
        <dbReference type="ARBA" id="ARBA00022645"/>
    </source>
</evidence>
<dbReference type="InterPro" id="IPR040449">
    <property type="entry name" value="Peptidase_S66_N"/>
</dbReference>
<dbReference type="InterPro" id="IPR029062">
    <property type="entry name" value="Class_I_gatase-like"/>
</dbReference>
<comment type="similarity">
    <text evidence="1">Belongs to the peptidase S66 family.</text>
</comment>
<keyword evidence="2" id="KW-0121">Carboxypeptidase</keyword>
<gene>
    <name evidence="9" type="ORF">A2Y83_04115</name>
</gene>
<evidence type="ECO:0000259" key="7">
    <source>
        <dbReference type="Pfam" id="PF02016"/>
    </source>
</evidence>
<evidence type="ECO:0000313" key="9">
    <source>
        <dbReference type="EMBL" id="OGF22449.1"/>
    </source>
</evidence>
<accession>A0A1F5S6Z7</accession>
<dbReference type="PANTHER" id="PTHR30237:SF2">
    <property type="entry name" value="MUREIN TETRAPEPTIDE CARBOXYPEPTIDASE"/>
    <property type="match status" value="1"/>
</dbReference>
<dbReference type="Gene3D" id="3.50.30.60">
    <property type="entry name" value="LD-carboxypeptidase A C-terminal domain-like"/>
    <property type="match status" value="1"/>
</dbReference>
<dbReference type="InterPro" id="IPR040921">
    <property type="entry name" value="Peptidase_S66C"/>
</dbReference>
<dbReference type="Pfam" id="PF02016">
    <property type="entry name" value="Peptidase_S66"/>
    <property type="match status" value="1"/>
</dbReference>
<dbReference type="PIRSF" id="PIRSF028757">
    <property type="entry name" value="LD-carboxypeptidase"/>
    <property type="match status" value="1"/>
</dbReference>
<dbReference type="SUPFAM" id="SSF52317">
    <property type="entry name" value="Class I glutamine amidotransferase-like"/>
    <property type="match status" value="1"/>
</dbReference>
<dbReference type="CDD" id="cd07062">
    <property type="entry name" value="Peptidase_S66_mccF_like"/>
    <property type="match status" value="1"/>
</dbReference>
<keyword evidence="5" id="KW-0720">Serine protease</keyword>
<dbReference type="Proteomes" id="UP000178323">
    <property type="component" value="Unassembled WGS sequence"/>
</dbReference>
<protein>
    <recommendedName>
        <fullName evidence="11">LD-carboxypeptidase</fullName>
    </recommendedName>
</protein>
<organism evidence="9 10">
    <name type="scientific">Candidatus Falkowbacteria bacterium RBG_13_39_14</name>
    <dbReference type="NCBI Taxonomy" id="1797985"/>
    <lineage>
        <taxon>Bacteria</taxon>
        <taxon>Candidatus Falkowiibacteriota</taxon>
    </lineage>
</organism>
<evidence type="ECO:0000259" key="8">
    <source>
        <dbReference type="Pfam" id="PF17676"/>
    </source>
</evidence>
<keyword evidence="3" id="KW-0645">Protease</keyword>
<feature type="active site" description="Charge relay system" evidence="6">
    <location>
        <position position="225"/>
    </location>
</feature>
<feature type="domain" description="LD-carboxypeptidase C-terminal" evidence="8">
    <location>
        <begin position="194"/>
        <end position="309"/>
    </location>
</feature>
<evidence type="ECO:0000256" key="4">
    <source>
        <dbReference type="ARBA" id="ARBA00022801"/>
    </source>
</evidence>
<dbReference type="InterPro" id="IPR027461">
    <property type="entry name" value="Carboxypeptidase_A_C_sf"/>
</dbReference>
<dbReference type="Pfam" id="PF17676">
    <property type="entry name" value="Peptidase_S66C"/>
    <property type="match status" value="1"/>
</dbReference>
<evidence type="ECO:0000313" key="10">
    <source>
        <dbReference type="Proteomes" id="UP000178323"/>
    </source>
</evidence>
<evidence type="ECO:0008006" key="11">
    <source>
        <dbReference type="Google" id="ProtNLM"/>
    </source>
</evidence>
<dbReference type="GO" id="GO:0004180">
    <property type="term" value="F:carboxypeptidase activity"/>
    <property type="evidence" value="ECO:0007669"/>
    <property type="project" value="UniProtKB-KW"/>
</dbReference>
<evidence type="ECO:0000256" key="6">
    <source>
        <dbReference type="PIRSR" id="PIRSR028757-1"/>
    </source>
</evidence>
<proteinExistence type="inferred from homology"/>
<evidence type="ECO:0000256" key="3">
    <source>
        <dbReference type="ARBA" id="ARBA00022670"/>
    </source>
</evidence>
<dbReference type="GO" id="GO:0008236">
    <property type="term" value="F:serine-type peptidase activity"/>
    <property type="evidence" value="ECO:0007669"/>
    <property type="project" value="UniProtKB-KW"/>
</dbReference>
<dbReference type="EMBL" id="MFFS01000026">
    <property type="protein sequence ID" value="OGF22449.1"/>
    <property type="molecule type" value="Genomic_DNA"/>
</dbReference>
<dbReference type="Gene3D" id="3.40.50.10740">
    <property type="entry name" value="Class I glutamine amidotransferase-like"/>
    <property type="match status" value="1"/>
</dbReference>
<dbReference type="GO" id="GO:0006508">
    <property type="term" value="P:proteolysis"/>
    <property type="evidence" value="ECO:0007669"/>
    <property type="project" value="UniProtKB-KW"/>
</dbReference>
<dbReference type="AlphaFoldDB" id="A0A1F5S6Z7"/>
<dbReference type="PANTHER" id="PTHR30237">
    <property type="entry name" value="MURAMOYLTETRAPEPTIDE CARBOXYPEPTIDASE"/>
    <property type="match status" value="1"/>
</dbReference>
<feature type="active site" description="Nucleophile" evidence="6">
    <location>
        <position position="115"/>
    </location>
</feature>
<keyword evidence="4" id="KW-0378">Hydrolase</keyword>
<feature type="active site" description="Charge relay system" evidence="6">
    <location>
        <position position="294"/>
    </location>
</feature>
<comment type="caution">
    <text evidence="9">The sequence shown here is derived from an EMBL/GenBank/DDBJ whole genome shotgun (WGS) entry which is preliminary data.</text>
</comment>
<evidence type="ECO:0000256" key="1">
    <source>
        <dbReference type="ARBA" id="ARBA00010233"/>
    </source>
</evidence>
<dbReference type="InterPro" id="IPR027478">
    <property type="entry name" value="LdcA_N"/>
</dbReference>
<evidence type="ECO:0000256" key="5">
    <source>
        <dbReference type="ARBA" id="ARBA00022825"/>
    </source>
</evidence>
<sequence length="338" mass="38106">MTIIKPQKLKKGDTVGIVSPSAPITQDLREQFDKGVSFLKNELDLNVKLGKHVFDRYYYNAGTREARIHDFNSIWKDPKVKMVLMSKGGQTANHLLDGIDYEMVKSNPKIFAGISDGTTLLNAIFAKTGLVTYHGPDLLWTFGREISPLFKENFIKTWFYGNAGELKPNTEWKHNDQEDISYAGWQCARGGRASGILVGGHIGCLCCNIVAGYCPDFNGKILFLEGTYNIADLDKFFTALKLRGVFDAIRGLIIGWFDDHEMKESEQNRDVADMVLEVTRDYSFPILEIGELGHNVENYIFPIGCRATIDADRKYLCIDEETVSRADSHIRESVKISQ</sequence>
<dbReference type="InterPro" id="IPR003507">
    <property type="entry name" value="S66_fam"/>
</dbReference>